<dbReference type="SUPFAM" id="SSF53649">
    <property type="entry name" value="Alkaline phosphatase-like"/>
    <property type="match status" value="1"/>
</dbReference>
<evidence type="ECO:0008006" key="2">
    <source>
        <dbReference type="Google" id="ProtNLM"/>
    </source>
</evidence>
<evidence type="ECO:0000313" key="1">
    <source>
        <dbReference type="EMBL" id="GAG88598.1"/>
    </source>
</evidence>
<accession>X1BWN9</accession>
<feature type="non-terminal residue" evidence="1">
    <location>
        <position position="1"/>
    </location>
</feature>
<comment type="caution">
    <text evidence="1">The sequence shown here is derived from an EMBL/GenBank/DDBJ whole genome shotgun (WGS) entry which is preliminary data.</text>
</comment>
<dbReference type="InterPro" id="IPR002591">
    <property type="entry name" value="Phosphodiest/P_Trfase"/>
</dbReference>
<feature type="non-terminal residue" evidence="1">
    <location>
        <position position="300"/>
    </location>
</feature>
<name>X1BWN9_9ZZZZ</name>
<organism evidence="1">
    <name type="scientific">marine sediment metagenome</name>
    <dbReference type="NCBI Taxonomy" id="412755"/>
    <lineage>
        <taxon>unclassified sequences</taxon>
        <taxon>metagenomes</taxon>
        <taxon>ecological metagenomes</taxon>
    </lineage>
</organism>
<dbReference type="PANTHER" id="PTHR10151:SF120">
    <property type="entry name" value="BIS(5'-ADENOSYL)-TRIPHOSPHATASE"/>
    <property type="match status" value="1"/>
</dbReference>
<dbReference type="Gene3D" id="3.40.720.10">
    <property type="entry name" value="Alkaline Phosphatase, subunit A"/>
    <property type="match status" value="1"/>
</dbReference>
<dbReference type="EMBL" id="BART01017011">
    <property type="protein sequence ID" value="GAG88598.1"/>
    <property type="molecule type" value="Genomic_DNA"/>
</dbReference>
<dbReference type="GO" id="GO:0016787">
    <property type="term" value="F:hydrolase activity"/>
    <property type="evidence" value="ECO:0007669"/>
    <property type="project" value="UniProtKB-ARBA"/>
</dbReference>
<protein>
    <recommendedName>
        <fullName evidence="2">Sulfatase N-terminal domain-containing protein</fullName>
    </recommendedName>
</protein>
<dbReference type="AlphaFoldDB" id="X1BWN9"/>
<sequence>SALIGCSVPGADGQADTFGLDFSLPAGANTRGAIVFFVDGVNAEVFREMLNASELPAIRKYFVDRGLYAPHAVANIPSVTLANETSFITGLFPGHHGVTGINWFDRNRLVWRDYETIKQKNMLDGDYTAPNLYEQFPDRTTFSIFFQAHRGTTKFIENAITAAPTFGFGWYEFVDRLTLYRFHIVTDVARKRREFPAITIAYLLAPDFRAYEYGVGSKQYRQAIRHTDRQIGRVLGDIDRAGLLDKIIIVLTSDHSLCNVKKHFPLEKWLREEIGLDVAEKHLWENTPFEKRQECYRKFS</sequence>
<dbReference type="PANTHER" id="PTHR10151">
    <property type="entry name" value="ECTONUCLEOTIDE PYROPHOSPHATASE/PHOSPHODIESTERASE"/>
    <property type="match status" value="1"/>
</dbReference>
<dbReference type="Pfam" id="PF01663">
    <property type="entry name" value="Phosphodiest"/>
    <property type="match status" value="1"/>
</dbReference>
<proteinExistence type="predicted"/>
<dbReference type="InterPro" id="IPR017850">
    <property type="entry name" value="Alkaline_phosphatase_core_sf"/>
</dbReference>
<reference evidence="1" key="1">
    <citation type="journal article" date="2014" name="Front. Microbiol.">
        <title>High frequency of phylogenetically diverse reductive dehalogenase-homologous genes in deep subseafloor sedimentary metagenomes.</title>
        <authorList>
            <person name="Kawai M."/>
            <person name="Futagami T."/>
            <person name="Toyoda A."/>
            <person name="Takaki Y."/>
            <person name="Nishi S."/>
            <person name="Hori S."/>
            <person name="Arai W."/>
            <person name="Tsubouchi T."/>
            <person name="Morono Y."/>
            <person name="Uchiyama I."/>
            <person name="Ito T."/>
            <person name="Fujiyama A."/>
            <person name="Inagaki F."/>
            <person name="Takami H."/>
        </authorList>
    </citation>
    <scope>NUCLEOTIDE SEQUENCE</scope>
    <source>
        <strain evidence="1">Expedition CK06-06</strain>
    </source>
</reference>
<gene>
    <name evidence="1" type="ORF">S01H4_32518</name>
</gene>